<proteinExistence type="predicted"/>
<organism evidence="1 2">
    <name type="scientific">Cucurbita argyrosperma subsp. sororia</name>
    <dbReference type="NCBI Taxonomy" id="37648"/>
    <lineage>
        <taxon>Eukaryota</taxon>
        <taxon>Viridiplantae</taxon>
        <taxon>Streptophyta</taxon>
        <taxon>Embryophyta</taxon>
        <taxon>Tracheophyta</taxon>
        <taxon>Spermatophyta</taxon>
        <taxon>Magnoliopsida</taxon>
        <taxon>eudicotyledons</taxon>
        <taxon>Gunneridae</taxon>
        <taxon>Pentapetalae</taxon>
        <taxon>rosids</taxon>
        <taxon>fabids</taxon>
        <taxon>Cucurbitales</taxon>
        <taxon>Cucurbitaceae</taxon>
        <taxon>Cucurbiteae</taxon>
        <taxon>Cucurbita</taxon>
    </lineage>
</organism>
<dbReference type="EMBL" id="JAGKQH010000018">
    <property type="protein sequence ID" value="KAG6573490.1"/>
    <property type="molecule type" value="Genomic_DNA"/>
</dbReference>
<evidence type="ECO:0000313" key="1">
    <source>
        <dbReference type="EMBL" id="KAG6573490.1"/>
    </source>
</evidence>
<accession>A0AAV6M1Y0</accession>
<name>A0AAV6M1Y0_9ROSI</name>
<keyword evidence="2" id="KW-1185">Reference proteome</keyword>
<evidence type="ECO:0000313" key="2">
    <source>
        <dbReference type="Proteomes" id="UP000685013"/>
    </source>
</evidence>
<protein>
    <submittedName>
        <fullName evidence="1">Uncharacterized protein</fullName>
    </submittedName>
</protein>
<feature type="non-terminal residue" evidence="1">
    <location>
        <position position="1"/>
    </location>
</feature>
<dbReference type="AlphaFoldDB" id="A0AAV6M1Y0"/>
<comment type="caution">
    <text evidence="1">The sequence shown here is derived from an EMBL/GenBank/DDBJ whole genome shotgun (WGS) entry which is preliminary data.</text>
</comment>
<gene>
    <name evidence="1" type="ORF">SDJN03_27377</name>
</gene>
<sequence length="98" mass="10887">MSIYIIQYGFVTVGWPIGYGRYFVSPSPMAIFFVTMEVVMVRAAAPRPPPATEKTTTTVLLLLVAMTFSHMAKHPGWYCVVFVGLVSSSSDHIEPLHH</sequence>
<dbReference type="Proteomes" id="UP000685013">
    <property type="component" value="Chromosome 18"/>
</dbReference>
<reference evidence="1 2" key="1">
    <citation type="journal article" date="2021" name="Hortic Res">
        <title>The domestication of Cucurbita argyrosperma as revealed by the genome of its wild relative.</title>
        <authorList>
            <person name="Barrera-Redondo J."/>
            <person name="Sanchez-de la Vega G."/>
            <person name="Aguirre-Liguori J.A."/>
            <person name="Castellanos-Morales G."/>
            <person name="Gutierrez-Guerrero Y.T."/>
            <person name="Aguirre-Dugua X."/>
            <person name="Aguirre-Planter E."/>
            <person name="Tenaillon M.I."/>
            <person name="Lira-Saade R."/>
            <person name="Eguiarte L.E."/>
        </authorList>
    </citation>
    <scope>NUCLEOTIDE SEQUENCE [LARGE SCALE GENOMIC DNA]</scope>
    <source>
        <strain evidence="1">JBR-2021</strain>
    </source>
</reference>